<evidence type="ECO:0000256" key="8">
    <source>
        <dbReference type="ARBA" id="ARBA00023136"/>
    </source>
</evidence>
<reference evidence="16" key="1">
    <citation type="submission" date="2018-10" db="EMBL/GenBank/DDBJ databases">
        <title>FDA dAtabase for Regulatory Grade micrObial Sequences (FDA-ARGOS): Supporting development and validation of Infectious Disease Dx tests.</title>
        <authorList>
            <person name="Kerrigan L."/>
            <person name="Tallon L."/>
            <person name="Sadzewicz L."/>
            <person name="Sengamalay N."/>
            <person name="Ott S."/>
            <person name="Godinez A."/>
            <person name="Nagaraj S."/>
            <person name="Vavikolanu K."/>
            <person name="Nadendla S."/>
            <person name="George J."/>
            <person name="Sichtig H."/>
        </authorList>
    </citation>
    <scope>NUCLEOTIDE SEQUENCE [LARGE SCALE GENOMIC DNA]</scope>
    <source>
        <strain evidence="16">FDAARGOS_311</strain>
    </source>
</reference>
<dbReference type="VEuPathDB" id="FungiDB:M747DRAFT_299735"/>
<keyword evidence="3" id="KW-0679">Respiratory chain</keyword>
<dbReference type="GO" id="GO:0046872">
    <property type="term" value="F:metal ion binding"/>
    <property type="evidence" value="ECO:0007669"/>
    <property type="project" value="InterPro"/>
</dbReference>
<dbReference type="EMBL" id="NKJJ02000005">
    <property type="protein sequence ID" value="TPR07028.1"/>
    <property type="molecule type" value="Genomic_DNA"/>
</dbReference>
<dbReference type="VEuPathDB" id="FungiDB:ATCC64974_7750"/>
<dbReference type="InterPro" id="IPR011249">
    <property type="entry name" value="Metalloenz_LuxS/M16"/>
</dbReference>
<evidence type="ECO:0000313" key="15">
    <source>
        <dbReference type="EMBL" id="TPR07028.1"/>
    </source>
</evidence>
<name>A0A505I4X6_ASPNG</name>
<protein>
    <recommendedName>
        <fullName evidence="10">Cytochrome b-c1 complex subunit 2, mitochondrial</fullName>
    </recommendedName>
    <alternativeName>
        <fullName evidence="11">Core protein II</fullName>
    </alternativeName>
</protein>
<sequence length="428" mass="44509">MLSRSTFSRNAPRALQKQCSATGVSSRRGMASAATPGLQYDVSESAGVKVANREVAGPTSTLALVAKAGPRYQPVPGFSDALEQFAFKSTLKRSALRINREVELLGGEVSSTHSRENVVLKAKFLSGDLPYFAELLAEVASQTKFAAHELSEVVLKTLNITPSTTVPLEKYLSAEALAEYAQQAFAKSNIALVGSGASSADVSKWVGDFFKAVPSGAQLQSAASKYYGGEQRISTKAGNALVIAFPGSGAFGTSAYKPEASVLAALLGGESSIKWTPGFSLLAQATQGFSQVRASTQNLTYSDAGLFTIALSGKADQITSAGKNAVDLLKKVAAGEIAGEEIKKAVALAKFRALESAQTLETGLEATGSALINGSKPYQIGEVAQSIDAVTEAQVKDVAKSFLSGKASVATVGDLFQLPYGEDLGLTV</sequence>
<dbReference type="InterPro" id="IPR050361">
    <property type="entry name" value="MPP/UQCRC_Complex"/>
</dbReference>
<dbReference type="Gene3D" id="3.30.830.10">
    <property type="entry name" value="Metalloenzyme, LuxS/M16 peptidase-like"/>
    <property type="match status" value="3"/>
</dbReference>
<evidence type="ECO:0000256" key="3">
    <source>
        <dbReference type="ARBA" id="ARBA00022660"/>
    </source>
</evidence>
<evidence type="ECO:0000256" key="6">
    <source>
        <dbReference type="ARBA" id="ARBA00022982"/>
    </source>
</evidence>
<evidence type="ECO:0000256" key="1">
    <source>
        <dbReference type="ARBA" id="ARBA00004443"/>
    </source>
</evidence>
<evidence type="ECO:0000256" key="7">
    <source>
        <dbReference type="ARBA" id="ARBA00023128"/>
    </source>
</evidence>
<evidence type="ECO:0000256" key="2">
    <source>
        <dbReference type="ARBA" id="ARBA00022448"/>
    </source>
</evidence>
<evidence type="ECO:0000313" key="16">
    <source>
        <dbReference type="Proteomes" id="UP000197666"/>
    </source>
</evidence>
<evidence type="ECO:0000256" key="11">
    <source>
        <dbReference type="ARBA" id="ARBA00041372"/>
    </source>
</evidence>
<dbReference type="GO" id="GO:0005743">
    <property type="term" value="C:mitochondrial inner membrane"/>
    <property type="evidence" value="ECO:0007669"/>
    <property type="project" value="UniProtKB-SubCell"/>
</dbReference>
<dbReference type="Proteomes" id="UP000197666">
    <property type="component" value="Unassembled WGS sequence"/>
</dbReference>
<proteinExistence type="inferred from homology"/>
<dbReference type="Pfam" id="PF00675">
    <property type="entry name" value="Peptidase_M16"/>
    <property type="match status" value="1"/>
</dbReference>
<dbReference type="PANTHER" id="PTHR11851:SF209">
    <property type="entry name" value="CYTOCHROME B-C1 COMPLEX SUBUNIT 2, MITOCHONDRIAL"/>
    <property type="match status" value="1"/>
</dbReference>
<comment type="subcellular location">
    <subcellularLocation>
        <location evidence="1">Mitochondrion inner membrane</location>
        <topology evidence="1">Peripheral membrane protein</topology>
        <orientation evidence="1">Matrix side</orientation>
    </subcellularLocation>
</comment>
<evidence type="ECO:0000256" key="10">
    <source>
        <dbReference type="ARBA" id="ARBA00040751"/>
    </source>
</evidence>
<evidence type="ECO:0000259" key="14">
    <source>
        <dbReference type="Pfam" id="PF05193"/>
    </source>
</evidence>
<evidence type="ECO:0000259" key="13">
    <source>
        <dbReference type="Pfam" id="PF00675"/>
    </source>
</evidence>
<dbReference type="FunFam" id="3.30.830.10:FF:000039">
    <property type="entry name" value="Ubiquinol-cytochrome c reductase core subunit 2"/>
    <property type="match status" value="1"/>
</dbReference>
<organism evidence="15 16">
    <name type="scientific">Aspergillus niger</name>
    <dbReference type="NCBI Taxonomy" id="5061"/>
    <lineage>
        <taxon>Eukaryota</taxon>
        <taxon>Fungi</taxon>
        <taxon>Dikarya</taxon>
        <taxon>Ascomycota</taxon>
        <taxon>Pezizomycotina</taxon>
        <taxon>Eurotiomycetes</taxon>
        <taxon>Eurotiomycetidae</taxon>
        <taxon>Eurotiales</taxon>
        <taxon>Aspergillaceae</taxon>
        <taxon>Aspergillus</taxon>
        <taxon>Aspergillus subgen. Circumdati</taxon>
    </lineage>
</organism>
<feature type="domain" description="Peptidase M16 C-terminal" evidence="14">
    <location>
        <begin position="172"/>
        <end position="346"/>
    </location>
</feature>
<dbReference type="AlphaFoldDB" id="A0A505I4X6"/>
<dbReference type="VEuPathDB" id="FungiDB:An09g06650"/>
<feature type="region of interest" description="Disordered" evidence="12">
    <location>
        <begin position="1"/>
        <end position="30"/>
    </location>
</feature>
<dbReference type="SUPFAM" id="SSF63411">
    <property type="entry name" value="LuxS/MPP-like metallohydrolase"/>
    <property type="match status" value="2"/>
</dbReference>
<evidence type="ECO:0000256" key="9">
    <source>
        <dbReference type="ARBA" id="ARBA00038146"/>
    </source>
</evidence>
<keyword evidence="7" id="KW-0496">Mitochondrion</keyword>
<keyword evidence="4" id="KW-0999">Mitochondrion inner membrane</keyword>
<gene>
    <name evidence="15" type="ORF">CAN33_0025525</name>
</gene>
<dbReference type="Pfam" id="PF05193">
    <property type="entry name" value="Peptidase_M16_C"/>
    <property type="match status" value="1"/>
</dbReference>
<evidence type="ECO:0000256" key="12">
    <source>
        <dbReference type="SAM" id="MobiDB-lite"/>
    </source>
</evidence>
<comment type="caution">
    <text evidence="15">The sequence shown here is derived from an EMBL/GenBank/DDBJ whole genome shotgun (WGS) entry which is preliminary data.</text>
</comment>
<comment type="similarity">
    <text evidence="9">Belongs to the peptidase M16 family. UQCRC2/QCR2 subfamily.</text>
</comment>
<dbReference type="InterPro" id="IPR007863">
    <property type="entry name" value="Peptidase_M16_C"/>
</dbReference>
<dbReference type="PANTHER" id="PTHR11851">
    <property type="entry name" value="METALLOPROTEASE"/>
    <property type="match status" value="1"/>
</dbReference>
<keyword evidence="5" id="KW-0809">Transit peptide</keyword>
<dbReference type="VEuPathDB" id="FungiDB:ASPNIDRAFT2_1141366"/>
<accession>A0A505I4X6</accession>
<dbReference type="InterPro" id="IPR011765">
    <property type="entry name" value="Pept_M16_N"/>
</dbReference>
<keyword evidence="8" id="KW-0472">Membrane</keyword>
<keyword evidence="2" id="KW-0813">Transport</keyword>
<keyword evidence="6" id="KW-0249">Electron transport</keyword>
<feature type="domain" description="Peptidase M16 N-terminal" evidence="13">
    <location>
        <begin position="56"/>
        <end position="159"/>
    </location>
</feature>
<evidence type="ECO:0000256" key="4">
    <source>
        <dbReference type="ARBA" id="ARBA00022792"/>
    </source>
</evidence>
<evidence type="ECO:0000256" key="5">
    <source>
        <dbReference type="ARBA" id="ARBA00022946"/>
    </source>
</evidence>